<dbReference type="InterPro" id="IPR009446">
    <property type="entry name" value="Mgm101"/>
</dbReference>
<evidence type="ECO:0000256" key="9">
    <source>
        <dbReference type="ARBA" id="ARBA00023271"/>
    </source>
</evidence>
<keyword evidence="7" id="KW-0496">Mitochondrion</keyword>
<evidence type="ECO:0000256" key="8">
    <source>
        <dbReference type="ARBA" id="ARBA00023204"/>
    </source>
</evidence>
<accession>A0A0L0SJ38</accession>
<name>A0A0L0SJ38_ALLM3</name>
<dbReference type="GO" id="GO:0036297">
    <property type="term" value="P:interstrand cross-link repair"/>
    <property type="evidence" value="ECO:0007669"/>
    <property type="project" value="TreeGrafter"/>
</dbReference>
<dbReference type="GO" id="GO:0003697">
    <property type="term" value="F:single-stranded DNA binding"/>
    <property type="evidence" value="ECO:0007669"/>
    <property type="project" value="InterPro"/>
</dbReference>
<dbReference type="OrthoDB" id="17164at2759"/>
<gene>
    <name evidence="11" type="ORF">AMAG_07701</name>
</gene>
<dbReference type="PANTHER" id="PTHR31404">
    <property type="entry name" value="MITOCHONDRIAL GENOME MAINTENANCE PROTEIN MGM101"/>
    <property type="match status" value="1"/>
</dbReference>
<evidence type="ECO:0000256" key="2">
    <source>
        <dbReference type="ARBA" id="ARBA00007053"/>
    </source>
</evidence>
<dbReference type="Pfam" id="PF06420">
    <property type="entry name" value="Mgm101p"/>
    <property type="match status" value="1"/>
</dbReference>
<dbReference type="VEuPathDB" id="FungiDB:AMAG_07701"/>
<sequence>MLGLWTRTSLRHLAASTPTSVPTGSLAAASIAARPLVRGLATTRAQHSSTSEKPGDKKPAMPSLMAEAVRAMPTSEASITYLDDQSYYGMSQKPFPDAVADVLMAPLDPADVEIKPDGLIYLPEIKYRRILNRAFKPGGWALAPRGPHSISGRTISREYALFALGQYVSQARGEMEVFDEKNLPTAMEGCRSNALMRCCKDLGIASELWDPVFIRDFKAKHCEAVWAKHVGRGTKTKLWRKKGNKFEYPYEAL</sequence>
<evidence type="ECO:0000256" key="10">
    <source>
        <dbReference type="SAM" id="MobiDB-lite"/>
    </source>
</evidence>
<dbReference type="AlphaFoldDB" id="A0A0L0SJ38"/>
<evidence type="ECO:0000256" key="1">
    <source>
        <dbReference type="ARBA" id="ARBA00004436"/>
    </source>
</evidence>
<dbReference type="Proteomes" id="UP000054350">
    <property type="component" value="Unassembled WGS sequence"/>
</dbReference>
<dbReference type="GO" id="GO:0000262">
    <property type="term" value="C:mitochondrial chromosome"/>
    <property type="evidence" value="ECO:0007669"/>
    <property type="project" value="InterPro"/>
</dbReference>
<dbReference type="STRING" id="578462.A0A0L0SJ38"/>
<dbReference type="eggNOG" id="ENOG502RXU4">
    <property type="taxonomic scope" value="Eukaryota"/>
</dbReference>
<evidence type="ECO:0000256" key="3">
    <source>
        <dbReference type="ARBA" id="ARBA00013628"/>
    </source>
</evidence>
<evidence type="ECO:0000256" key="5">
    <source>
        <dbReference type="ARBA" id="ARBA00022946"/>
    </source>
</evidence>
<keyword evidence="6" id="KW-0238">DNA-binding</keyword>
<evidence type="ECO:0000256" key="6">
    <source>
        <dbReference type="ARBA" id="ARBA00023125"/>
    </source>
</evidence>
<feature type="compositionally biased region" description="Polar residues" evidence="10">
    <location>
        <begin position="43"/>
        <end position="52"/>
    </location>
</feature>
<dbReference type="EMBL" id="GG745340">
    <property type="protein sequence ID" value="KNE62487.1"/>
    <property type="molecule type" value="Genomic_DNA"/>
</dbReference>
<evidence type="ECO:0000256" key="4">
    <source>
        <dbReference type="ARBA" id="ARBA00022763"/>
    </source>
</evidence>
<keyword evidence="4" id="KW-0227">DNA damage</keyword>
<keyword evidence="9" id="KW-1135">Mitochondrion nucleoid</keyword>
<evidence type="ECO:0000313" key="12">
    <source>
        <dbReference type="Proteomes" id="UP000054350"/>
    </source>
</evidence>
<reference evidence="12" key="2">
    <citation type="submission" date="2009-11" db="EMBL/GenBank/DDBJ databases">
        <title>The Genome Sequence of Allomyces macrogynus strain ATCC 38327.</title>
        <authorList>
            <consortium name="The Broad Institute Genome Sequencing Platform"/>
            <person name="Russ C."/>
            <person name="Cuomo C."/>
            <person name="Shea T."/>
            <person name="Young S.K."/>
            <person name="Zeng Q."/>
            <person name="Koehrsen M."/>
            <person name="Haas B."/>
            <person name="Borodovsky M."/>
            <person name="Guigo R."/>
            <person name="Alvarado L."/>
            <person name="Berlin A."/>
            <person name="Borenstein D."/>
            <person name="Chen Z."/>
            <person name="Engels R."/>
            <person name="Freedman E."/>
            <person name="Gellesch M."/>
            <person name="Goldberg J."/>
            <person name="Griggs A."/>
            <person name="Gujja S."/>
            <person name="Heiman D."/>
            <person name="Hepburn T."/>
            <person name="Howarth C."/>
            <person name="Jen D."/>
            <person name="Larson L."/>
            <person name="Lewis B."/>
            <person name="Mehta T."/>
            <person name="Park D."/>
            <person name="Pearson M."/>
            <person name="Roberts A."/>
            <person name="Saif S."/>
            <person name="Shenoy N."/>
            <person name="Sisk P."/>
            <person name="Stolte C."/>
            <person name="Sykes S."/>
            <person name="Walk T."/>
            <person name="White J."/>
            <person name="Yandava C."/>
            <person name="Burger G."/>
            <person name="Gray M.W."/>
            <person name="Holland P.W.H."/>
            <person name="King N."/>
            <person name="Lang F.B.F."/>
            <person name="Roger A.J."/>
            <person name="Ruiz-Trillo I."/>
            <person name="Lander E."/>
            <person name="Nusbaum C."/>
        </authorList>
    </citation>
    <scope>NUCLEOTIDE SEQUENCE [LARGE SCALE GENOMIC DNA]</scope>
    <source>
        <strain evidence="12">ATCC 38327</strain>
    </source>
</reference>
<protein>
    <recommendedName>
        <fullName evidence="3">Mitochondrial genome maintenance protein MGM101</fullName>
    </recommendedName>
</protein>
<keyword evidence="8" id="KW-0234">DNA repair</keyword>
<proteinExistence type="inferred from homology"/>
<dbReference type="PANTHER" id="PTHR31404:SF0">
    <property type="entry name" value="MITOCHONDRIAL GENOME MAINTENANCE PROTEIN MGM101"/>
    <property type="match status" value="1"/>
</dbReference>
<reference evidence="11 12" key="1">
    <citation type="submission" date="2009-11" db="EMBL/GenBank/DDBJ databases">
        <title>Annotation of Allomyces macrogynus ATCC 38327.</title>
        <authorList>
            <consortium name="The Broad Institute Genome Sequencing Platform"/>
            <person name="Russ C."/>
            <person name="Cuomo C."/>
            <person name="Burger G."/>
            <person name="Gray M.W."/>
            <person name="Holland P.W.H."/>
            <person name="King N."/>
            <person name="Lang F.B.F."/>
            <person name="Roger A.J."/>
            <person name="Ruiz-Trillo I."/>
            <person name="Young S.K."/>
            <person name="Zeng Q."/>
            <person name="Gargeya S."/>
            <person name="Fitzgerald M."/>
            <person name="Haas B."/>
            <person name="Abouelleil A."/>
            <person name="Alvarado L."/>
            <person name="Arachchi H.M."/>
            <person name="Berlin A."/>
            <person name="Chapman S.B."/>
            <person name="Gearin G."/>
            <person name="Goldberg J."/>
            <person name="Griggs A."/>
            <person name="Gujja S."/>
            <person name="Hansen M."/>
            <person name="Heiman D."/>
            <person name="Howarth C."/>
            <person name="Larimer J."/>
            <person name="Lui A."/>
            <person name="MacDonald P.J.P."/>
            <person name="McCowen C."/>
            <person name="Montmayeur A."/>
            <person name="Murphy C."/>
            <person name="Neiman D."/>
            <person name="Pearson M."/>
            <person name="Priest M."/>
            <person name="Roberts A."/>
            <person name="Saif S."/>
            <person name="Shea T."/>
            <person name="Sisk P."/>
            <person name="Stolte C."/>
            <person name="Sykes S."/>
            <person name="Wortman J."/>
            <person name="Nusbaum C."/>
            <person name="Birren B."/>
        </authorList>
    </citation>
    <scope>NUCLEOTIDE SEQUENCE [LARGE SCALE GENOMIC DNA]</scope>
    <source>
        <strain evidence="11 12">ATCC 38327</strain>
    </source>
</reference>
<comment type="similarity">
    <text evidence="2">Belongs to the MGM101 family.</text>
</comment>
<dbReference type="GO" id="GO:0000725">
    <property type="term" value="P:recombinational repair"/>
    <property type="evidence" value="ECO:0007669"/>
    <property type="project" value="TreeGrafter"/>
</dbReference>
<comment type="subcellular location">
    <subcellularLocation>
        <location evidence="1">Mitochondrion matrix</location>
        <location evidence="1">Mitochondrion nucleoid</location>
    </subcellularLocation>
</comment>
<dbReference type="OMA" id="EIRYRRI"/>
<keyword evidence="12" id="KW-1185">Reference proteome</keyword>
<keyword evidence="5" id="KW-0809">Transit peptide</keyword>
<organism evidence="11 12">
    <name type="scientific">Allomyces macrogynus (strain ATCC 38327)</name>
    <name type="common">Allomyces javanicus var. macrogynus</name>
    <dbReference type="NCBI Taxonomy" id="578462"/>
    <lineage>
        <taxon>Eukaryota</taxon>
        <taxon>Fungi</taxon>
        <taxon>Fungi incertae sedis</taxon>
        <taxon>Blastocladiomycota</taxon>
        <taxon>Blastocladiomycetes</taxon>
        <taxon>Blastocladiales</taxon>
        <taxon>Blastocladiaceae</taxon>
        <taxon>Allomyces</taxon>
    </lineage>
</organism>
<evidence type="ECO:0000256" key="7">
    <source>
        <dbReference type="ARBA" id="ARBA00023128"/>
    </source>
</evidence>
<feature type="region of interest" description="Disordered" evidence="10">
    <location>
        <begin position="41"/>
        <end position="60"/>
    </location>
</feature>
<evidence type="ECO:0000313" key="11">
    <source>
        <dbReference type="EMBL" id="KNE62487.1"/>
    </source>
</evidence>